<dbReference type="InterPro" id="IPR036465">
    <property type="entry name" value="vWFA_dom_sf"/>
</dbReference>
<keyword evidence="16" id="KW-0539">Nucleus</keyword>
<dbReference type="InterPro" id="IPR005161">
    <property type="entry name" value="Ku_N"/>
</dbReference>
<keyword evidence="7" id="KW-0547">Nucleotide-binding</keyword>
<keyword evidence="22" id="KW-1185">Reference proteome</keyword>
<evidence type="ECO:0000256" key="17">
    <source>
        <dbReference type="ARBA" id="ARBA00031811"/>
    </source>
</evidence>
<comment type="subcellular location">
    <subcellularLocation>
        <location evidence="2">Chromosome</location>
        <location evidence="2">Telomere</location>
    </subcellularLocation>
    <subcellularLocation>
        <location evidence="1">Nucleus</location>
    </subcellularLocation>
</comment>
<evidence type="ECO:0000256" key="6">
    <source>
        <dbReference type="ARBA" id="ARBA00022454"/>
    </source>
</evidence>
<dbReference type="OrthoDB" id="3249161at2759"/>
<dbReference type="CDD" id="cd00788">
    <property type="entry name" value="KU70"/>
    <property type="match status" value="1"/>
</dbReference>
<feature type="domain" description="Ku" evidence="19">
    <location>
        <begin position="377"/>
        <end position="581"/>
    </location>
</feature>
<keyword evidence="10" id="KW-0347">Helicase</keyword>
<dbReference type="GO" id="GO:0005524">
    <property type="term" value="F:ATP binding"/>
    <property type="evidence" value="ECO:0007669"/>
    <property type="project" value="UniProtKB-KW"/>
</dbReference>
<feature type="compositionally biased region" description="Polar residues" evidence="18">
    <location>
        <begin position="415"/>
        <end position="424"/>
    </location>
</feature>
<evidence type="ECO:0000256" key="15">
    <source>
        <dbReference type="ARBA" id="ARBA00023204"/>
    </source>
</evidence>
<dbReference type="EC" id="3.6.4.12" evidence="4"/>
<dbReference type="PANTHER" id="PTHR12604">
    <property type="entry name" value="KU AUTOANTIGEN DNA HELICASE"/>
    <property type="match status" value="1"/>
</dbReference>
<keyword evidence="14" id="KW-0233">DNA recombination</keyword>
<evidence type="ECO:0000256" key="9">
    <source>
        <dbReference type="ARBA" id="ARBA00022801"/>
    </source>
</evidence>
<dbReference type="GO" id="GO:0003684">
    <property type="term" value="F:damaged DNA binding"/>
    <property type="evidence" value="ECO:0007669"/>
    <property type="project" value="InterPro"/>
</dbReference>
<dbReference type="GO" id="GO:0000723">
    <property type="term" value="P:telomere maintenance"/>
    <property type="evidence" value="ECO:0007669"/>
    <property type="project" value="InterPro"/>
</dbReference>
<dbReference type="InterPro" id="IPR006164">
    <property type="entry name" value="DNA_bd_Ku70/Ku80"/>
</dbReference>
<evidence type="ECO:0000256" key="14">
    <source>
        <dbReference type="ARBA" id="ARBA00023172"/>
    </source>
</evidence>
<evidence type="ECO:0000256" key="3">
    <source>
        <dbReference type="ARBA" id="ARBA00005240"/>
    </source>
</evidence>
<keyword evidence="15" id="KW-0234">DNA repair</keyword>
<dbReference type="Gene3D" id="3.40.50.410">
    <property type="entry name" value="von Willebrand factor, type A domain"/>
    <property type="match status" value="1"/>
</dbReference>
<dbReference type="InterPro" id="IPR047087">
    <property type="entry name" value="KU70_core_dom"/>
</dbReference>
<keyword evidence="11" id="KW-0067">ATP-binding</keyword>
<dbReference type="InterPro" id="IPR016194">
    <property type="entry name" value="SPOC-like_C_dom_sf"/>
</dbReference>
<dbReference type="Pfam" id="PF03731">
    <property type="entry name" value="Ku_N"/>
    <property type="match status" value="1"/>
</dbReference>
<dbReference type="InParanoid" id="G8YAC3"/>
<dbReference type="EMBL" id="FO082049">
    <property type="protein sequence ID" value="CCE83506.1"/>
    <property type="molecule type" value="Genomic_DNA"/>
</dbReference>
<protein>
    <recommendedName>
        <fullName evidence="5">ATP-dependent DNA helicase II subunit 1</fullName>
        <ecNumber evidence="4">3.6.4.12</ecNumber>
    </recommendedName>
    <alternativeName>
        <fullName evidence="17">ATP-dependent DNA helicase II subunit Ku70</fullName>
    </alternativeName>
</protein>
<reference evidence="20" key="1">
    <citation type="submission" date="2011-10" db="EMBL/GenBank/DDBJ databases">
        <authorList>
            <person name="Genoscope - CEA"/>
        </authorList>
    </citation>
    <scope>NUCLEOTIDE SEQUENCE</scope>
</reference>
<dbReference type="PANTHER" id="PTHR12604:SF2">
    <property type="entry name" value="X-RAY REPAIR CROSS-COMPLEMENTING PROTEIN 6"/>
    <property type="match status" value="1"/>
</dbReference>
<keyword evidence="6" id="KW-0158">Chromosome</keyword>
<dbReference type="Gene3D" id="2.40.290.10">
    <property type="match status" value="1"/>
</dbReference>
<evidence type="ECO:0000313" key="21">
    <source>
        <dbReference type="EMBL" id="CCE84537.1"/>
    </source>
</evidence>
<dbReference type="GO" id="GO:0042162">
    <property type="term" value="F:telomeric DNA binding"/>
    <property type="evidence" value="ECO:0007669"/>
    <property type="project" value="InterPro"/>
</dbReference>
<keyword evidence="12" id="KW-0779">Telomere</keyword>
<evidence type="ECO:0000256" key="4">
    <source>
        <dbReference type="ARBA" id="ARBA00012551"/>
    </source>
</evidence>
<gene>
    <name evidence="20" type="primary">Piso0_004084</name>
    <name evidence="20" type="ORF">GNLVRS01_PISO0K09096g</name>
    <name evidence="21" type="ORF">GNLVRS01_PISO0L09097g</name>
</gene>
<evidence type="ECO:0000259" key="19">
    <source>
        <dbReference type="SMART" id="SM00559"/>
    </source>
</evidence>
<dbReference type="HOGENOM" id="CLU_024202_0_0_1"/>
<dbReference type="Pfam" id="PF03730">
    <property type="entry name" value="Ku_C"/>
    <property type="match status" value="1"/>
</dbReference>
<accession>G8YAC3</accession>
<proteinExistence type="inferred from homology"/>
<dbReference type="GO" id="GO:0000781">
    <property type="term" value="C:chromosome, telomeric region"/>
    <property type="evidence" value="ECO:0007669"/>
    <property type="project" value="UniProtKB-SubCell"/>
</dbReference>
<dbReference type="OMA" id="VKGYTLY"/>
<organism evidence="20 22">
    <name type="scientific">Pichia sorbitophila (strain ATCC MYA-4447 / BCRC 22081 / CBS 7064 / NBRC 10061 / NRRL Y-12695)</name>
    <name type="common">Hybrid yeast</name>
    <dbReference type="NCBI Taxonomy" id="559304"/>
    <lineage>
        <taxon>Eukaryota</taxon>
        <taxon>Fungi</taxon>
        <taxon>Dikarya</taxon>
        <taxon>Ascomycota</taxon>
        <taxon>Saccharomycotina</taxon>
        <taxon>Pichiomycetes</taxon>
        <taxon>Debaryomycetaceae</taxon>
        <taxon>Millerozyma</taxon>
    </lineage>
</organism>
<dbReference type="Proteomes" id="UP000005222">
    <property type="component" value="Chromosome L"/>
</dbReference>
<evidence type="ECO:0000313" key="20">
    <source>
        <dbReference type="EMBL" id="CCE83506.1"/>
    </source>
</evidence>
<feature type="region of interest" description="Disordered" evidence="18">
    <location>
        <begin position="686"/>
        <end position="708"/>
    </location>
</feature>
<feature type="region of interest" description="Disordered" evidence="18">
    <location>
        <begin position="415"/>
        <end position="454"/>
    </location>
</feature>
<dbReference type="Gene3D" id="1.10.720.30">
    <property type="entry name" value="SAP domain"/>
    <property type="match status" value="1"/>
</dbReference>
<evidence type="ECO:0000256" key="18">
    <source>
        <dbReference type="SAM" id="MobiDB-lite"/>
    </source>
</evidence>
<dbReference type="SUPFAM" id="SSF53300">
    <property type="entry name" value="vWA-like"/>
    <property type="match status" value="1"/>
</dbReference>
<dbReference type="Gene3D" id="1.10.1600.10">
    <property type="match status" value="1"/>
</dbReference>
<dbReference type="GO" id="GO:0003678">
    <property type="term" value="F:DNA helicase activity"/>
    <property type="evidence" value="ECO:0007669"/>
    <property type="project" value="UniProtKB-EC"/>
</dbReference>
<evidence type="ECO:0000256" key="10">
    <source>
        <dbReference type="ARBA" id="ARBA00022806"/>
    </source>
</evidence>
<feature type="region of interest" description="Disordered" evidence="18">
    <location>
        <begin position="229"/>
        <end position="253"/>
    </location>
</feature>
<dbReference type="GO" id="GO:0016787">
    <property type="term" value="F:hydrolase activity"/>
    <property type="evidence" value="ECO:0007669"/>
    <property type="project" value="UniProtKB-KW"/>
</dbReference>
<evidence type="ECO:0000256" key="5">
    <source>
        <dbReference type="ARBA" id="ARBA00021796"/>
    </source>
</evidence>
<evidence type="ECO:0000256" key="8">
    <source>
        <dbReference type="ARBA" id="ARBA00022763"/>
    </source>
</evidence>
<dbReference type="SMART" id="SM00559">
    <property type="entry name" value="Ku78"/>
    <property type="match status" value="1"/>
</dbReference>
<reference evidence="22" key="2">
    <citation type="journal article" date="2012" name="G3 (Bethesda)">
        <title>Pichia sorbitophila, an interspecies yeast hybrid reveals early steps of genome resolution following polyploidization.</title>
        <authorList>
            <person name="Leh Louis V."/>
            <person name="Despons L."/>
            <person name="Friedrich A."/>
            <person name="Martin T."/>
            <person name="Durrens P."/>
            <person name="Casaregola S."/>
            <person name="Neuveglise C."/>
            <person name="Fairhead C."/>
            <person name="Marck C."/>
            <person name="Cruz J.A."/>
            <person name="Straub M.L."/>
            <person name="Kugler V."/>
            <person name="Sacerdot C."/>
            <person name="Uzunov Z."/>
            <person name="Thierry A."/>
            <person name="Weiss S."/>
            <person name="Bleykasten C."/>
            <person name="De Montigny J."/>
            <person name="Jacques N."/>
            <person name="Jung P."/>
            <person name="Lemaire M."/>
            <person name="Mallet S."/>
            <person name="Morel G."/>
            <person name="Richard G.F."/>
            <person name="Sarkar A."/>
            <person name="Savel G."/>
            <person name="Schacherer J."/>
            <person name="Seret M.L."/>
            <person name="Talla E."/>
            <person name="Samson G."/>
            <person name="Jubin C."/>
            <person name="Poulain J."/>
            <person name="Vacherie B."/>
            <person name="Barbe V."/>
            <person name="Pelletier E."/>
            <person name="Sherman D.J."/>
            <person name="Westhof E."/>
            <person name="Weissenbach J."/>
            <person name="Baret P.V."/>
            <person name="Wincker P."/>
            <person name="Gaillardin C."/>
            <person name="Dujon B."/>
            <person name="Souciet J.L."/>
        </authorList>
    </citation>
    <scope>NUCLEOTIDE SEQUENCE [LARGE SCALE GENOMIC DNA]</scope>
    <source>
        <strain evidence="22">ATCC MYA-4447 / BCRC 22081 / CBS 7064 / NBRC 10061 / NRRL Y-12695</strain>
    </source>
</reference>
<evidence type="ECO:0000256" key="12">
    <source>
        <dbReference type="ARBA" id="ARBA00022895"/>
    </source>
</evidence>
<keyword evidence="9" id="KW-0378">Hydrolase</keyword>
<evidence type="ECO:0000256" key="16">
    <source>
        <dbReference type="ARBA" id="ARBA00023242"/>
    </source>
</evidence>
<dbReference type="InterPro" id="IPR036361">
    <property type="entry name" value="SAP_dom_sf"/>
</dbReference>
<dbReference type="eggNOG" id="KOG2327">
    <property type="taxonomic scope" value="Eukaryota"/>
</dbReference>
<dbReference type="FunCoup" id="G8YAC3">
    <property type="interactions" value="1126"/>
</dbReference>
<feature type="compositionally biased region" description="Acidic residues" evidence="18">
    <location>
        <begin position="434"/>
        <end position="454"/>
    </location>
</feature>
<sequence length="759" mass="86928">MDTSDDTSDTEFKQFEIREGVAFLIELSDDMFEPLEELENRSQLLEILSSINELLAELIIALPSTGIGIYFYNSGKTYRSYPTDSGLTRLFKLNDINSFNMKLLNDVLVDHVEGRQTLRDRFPVSSGGTQNKDRLPTVLNVLLDEFHNKPHYNNKKLIWFTSNDKPYTSDRTKHVLWKIINDFEENLISISPIFLDRSSDKQKMEKKPFDTSLYEQIFLNTNYLKNHDDAGRNEVQQDSGQNNHSSQMMQKGDVKVKKEDADIFGPDYKRLVFDGISPHSDQITKPTLSTNIRQIILRVKQIRRIQFACNLILSDGNGISGNLGCSVRGYAMYSQEKLKKYKKIYNEGDNLKIVNTSTSHVDEQTESNIDSLYDQESDEDLSFRLRKGLPLGGGKIFYLSDEQINFLKNYAFDHSPNTSKSNGPPDNIIKDESGMMDDEVSGSDLENESDDDSLEFSKPPYLKLLGFRNLLTFDNSYVSGAPIFVTPDLNNGFSSITSEGGFKNSFRTFSSLYQSCKKLQKYAVLFGCTKRNSSPSLYALYPTRVKNSTILKDNFPEGFFLIRTPWLDDIRCLPEDLMTDSIYRALCEDELAYTYLKQEFKSLLSQFFIRNYTPRDFPNPSLNYFYKVIKAELLQEELKEEDTSLIANDVAYKRLSELASFLNADPGRLNAVKHINYLVDQTEKRFGKPMSSSVPNKRPKPSPTPISDQEITEAWKNNSWSKITVAQLRAYASERNEIKMASKKQDLIDSITGYLKSKQ</sequence>
<feature type="compositionally biased region" description="Polar residues" evidence="18">
    <location>
        <begin position="234"/>
        <end position="249"/>
    </location>
</feature>
<dbReference type="InterPro" id="IPR006165">
    <property type="entry name" value="Ku70"/>
</dbReference>
<evidence type="ECO:0000256" key="7">
    <source>
        <dbReference type="ARBA" id="ARBA00022741"/>
    </source>
</evidence>
<keyword evidence="8" id="KW-0227">DNA damage</keyword>
<keyword evidence="13" id="KW-0238">DNA-binding</keyword>
<dbReference type="EMBL" id="FO082048">
    <property type="protein sequence ID" value="CCE84537.1"/>
    <property type="molecule type" value="Genomic_DNA"/>
</dbReference>
<evidence type="ECO:0000313" key="22">
    <source>
        <dbReference type="Proteomes" id="UP000005222"/>
    </source>
</evidence>
<dbReference type="Pfam" id="PF02735">
    <property type="entry name" value="Ku"/>
    <property type="match status" value="1"/>
</dbReference>
<evidence type="ECO:0000256" key="2">
    <source>
        <dbReference type="ARBA" id="ARBA00004574"/>
    </source>
</evidence>
<dbReference type="GO" id="GO:0043564">
    <property type="term" value="C:Ku70:Ku80 complex"/>
    <property type="evidence" value="ECO:0007669"/>
    <property type="project" value="InterPro"/>
</dbReference>
<dbReference type="AlphaFoldDB" id="G8YAC3"/>
<dbReference type="SUPFAM" id="SSF100939">
    <property type="entry name" value="SPOC domain-like"/>
    <property type="match status" value="1"/>
</dbReference>
<dbReference type="GO" id="GO:0006310">
    <property type="term" value="P:DNA recombination"/>
    <property type="evidence" value="ECO:0007669"/>
    <property type="project" value="UniProtKB-KW"/>
</dbReference>
<dbReference type="PIRSF" id="PIRSF003033">
    <property type="entry name" value="Ku70"/>
    <property type="match status" value="1"/>
</dbReference>
<evidence type="ECO:0000256" key="1">
    <source>
        <dbReference type="ARBA" id="ARBA00004123"/>
    </source>
</evidence>
<comment type="similarity">
    <text evidence="3">Belongs to the ku70 family.</text>
</comment>
<dbReference type="STRING" id="559304.G8YAC3"/>
<name>G8YAC3_PICSO</name>
<evidence type="ECO:0000256" key="13">
    <source>
        <dbReference type="ARBA" id="ARBA00023125"/>
    </source>
</evidence>
<dbReference type="Proteomes" id="UP000005222">
    <property type="component" value="Chromosome K"/>
</dbReference>
<dbReference type="GO" id="GO:0003690">
    <property type="term" value="F:double-stranded DNA binding"/>
    <property type="evidence" value="ECO:0007669"/>
    <property type="project" value="TreeGrafter"/>
</dbReference>
<dbReference type="GO" id="GO:0006303">
    <property type="term" value="P:double-strand break repair via nonhomologous end joining"/>
    <property type="evidence" value="ECO:0007669"/>
    <property type="project" value="InterPro"/>
</dbReference>
<dbReference type="InterPro" id="IPR005160">
    <property type="entry name" value="Ku_C"/>
</dbReference>
<evidence type="ECO:0000256" key="11">
    <source>
        <dbReference type="ARBA" id="ARBA00022840"/>
    </source>
</evidence>